<evidence type="ECO:0000256" key="2">
    <source>
        <dbReference type="ARBA" id="ARBA00006824"/>
    </source>
</evidence>
<organism evidence="7 8">
    <name type="scientific">Chloropicon roscoffensis</name>
    <dbReference type="NCBI Taxonomy" id="1461544"/>
    <lineage>
        <taxon>Eukaryota</taxon>
        <taxon>Viridiplantae</taxon>
        <taxon>Chlorophyta</taxon>
        <taxon>Chloropicophyceae</taxon>
        <taxon>Chloropicales</taxon>
        <taxon>Chloropicaceae</taxon>
        <taxon>Chloropicon</taxon>
    </lineage>
</organism>
<evidence type="ECO:0000313" key="7">
    <source>
        <dbReference type="EMBL" id="WZN62666.1"/>
    </source>
</evidence>
<dbReference type="GO" id="GO:0005737">
    <property type="term" value="C:cytoplasm"/>
    <property type="evidence" value="ECO:0007669"/>
    <property type="project" value="TreeGrafter"/>
</dbReference>
<evidence type="ECO:0000256" key="3">
    <source>
        <dbReference type="ARBA" id="ARBA00022692"/>
    </source>
</evidence>
<comment type="similarity">
    <text evidence="2 6">Belongs to the peroxisomal membrane protein PXMP2/4 family.</text>
</comment>
<comment type="subcellular location">
    <subcellularLocation>
        <location evidence="1">Membrane</location>
        <topology evidence="1">Multi-pass membrane protein</topology>
    </subcellularLocation>
</comment>
<accession>A0AAX4P9D9</accession>
<dbReference type="InterPro" id="IPR007248">
    <property type="entry name" value="Mpv17_PMP22"/>
</dbReference>
<dbReference type="Proteomes" id="UP001472866">
    <property type="component" value="Chromosome 06"/>
</dbReference>
<feature type="transmembrane region" description="Helical" evidence="6">
    <location>
        <begin position="100"/>
        <end position="117"/>
    </location>
</feature>
<name>A0AAX4P9D9_9CHLO</name>
<evidence type="ECO:0000256" key="5">
    <source>
        <dbReference type="ARBA" id="ARBA00023136"/>
    </source>
</evidence>
<evidence type="ECO:0000256" key="1">
    <source>
        <dbReference type="ARBA" id="ARBA00004141"/>
    </source>
</evidence>
<gene>
    <name evidence="7" type="ORF">HKI87_06g42080</name>
</gene>
<protein>
    <submittedName>
        <fullName evidence="7">Peroxisomal membrane protein PMP22</fullName>
    </submittedName>
</protein>
<keyword evidence="3 6" id="KW-0812">Transmembrane</keyword>
<dbReference type="GO" id="GO:0016020">
    <property type="term" value="C:membrane"/>
    <property type="evidence" value="ECO:0007669"/>
    <property type="project" value="UniProtKB-SubCell"/>
</dbReference>
<keyword evidence="8" id="KW-1185">Reference proteome</keyword>
<sequence>MAPGVVQVAWSMYLARLSSHPVRTKAVTAAAIQGASDVLAQRLSGCKRIDARRTALFALFGLAWAGPALHYWQSFLEARFRGRKQSLRLVLEKSLLDQTVYGPVANLAMMAFITLLVEGKRLGDLRDKVKKQFAAVQLNAYKVWPLASVANYSLVPPQLRVLFMNGVGLAWSTFLILSAQGKARGGKKKGSQA</sequence>
<proteinExistence type="inferred from homology"/>
<evidence type="ECO:0000256" key="4">
    <source>
        <dbReference type="ARBA" id="ARBA00022989"/>
    </source>
</evidence>
<reference evidence="7 8" key="1">
    <citation type="submission" date="2024-03" db="EMBL/GenBank/DDBJ databases">
        <title>Complete genome sequence of the green alga Chloropicon roscoffensis RCC1871.</title>
        <authorList>
            <person name="Lemieux C."/>
            <person name="Pombert J.-F."/>
            <person name="Otis C."/>
            <person name="Turmel M."/>
        </authorList>
    </citation>
    <scope>NUCLEOTIDE SEQUENCE [LARGE SCALE GENOMIC DNA]</scope>
    <source>
        <strain evidence="7 8">RCC1871</strain>
    </source>
</reference>
<evidence type="ECO:0000256" key="6">
    <source>
        <dbReference type="RuleBase" id="RU363053"/>
    </source>
</evidence>
<dbReference type="AlphaFoldDB" id="A0AAX4P9D9"/>
<keyword evidence="4 6" id="KW-1133">Transmembrane helix</keyword>
<feature type="transmembrane region" description="Helical" evidence="6">
    <location>
        <begin position="54"/>
        <end position="72"/>
    </location>
</feature>
<keyword evidence="5 6" id="KW-0472">Membrane</keyword>
<evidence type="ECO:0000313" key="8">
    <source>
        <dbReference type="Proteomes" id="UP001472866"/>
    </source>
</evidence>
<dbReference type="PANTHER" id="PTHR11266">
    <property type="entry name" value="PEROXISOMAL MEMBRANE PROTEIN 2, PXMP2 MPV17"/>
    <property type="match status" value="1"/>
</dbReference>
<dbReference type="PANTHER" id="PTHR11266:SF46">
    <property type="entry name" value="OS08G0566900 PROTEIN"/>
    <property type="match status" value="1"/>
</dbReference>
<dbReference type="Pfam" id="PF04117">
    <property type="entry name" value="Mpv17_PMP22"/>
    <property type="match status" value="1"/>
</dbReference>
<dbReference type="EMBL" id="CP151506">
    <property type="protein sequence ID" value="WZN62666.1"/>
    <property type="molecule type" value="Genomic_DNA"/>
</dbReference>